<protein>
    <submittedName>
        <fullName evidence="4">Alpha/beta hydrolase</fullName>
    </submittedName>
</protein>
<dbReference type="SUPFAM" id="SSF53474">
    <property type="entry name" value="alpha/beta-Hydrolases"/>
    <property type="match status" value="1"/>
</dbReference>
<evidence type="ECO:0000259" key="2">
    <source>
        <dbReference type="Pfam" id="PF12146"/>
    </source>
</evidence>
<accession>A0ABS4CKV1</accession>
<sequence length="674" mass="73674">MKKKLFITASSLLVMGSVMGTTSAKAEGNAYQEINGGIYLVGEDSASAVDQNSSSNSALELAENLTEAEKQEISGYLGQYVEEYAGRNLLGRSIMDSILDRVVIEMAFDFGFRRDDALYSMIVGSDSAELEENLAPYVAWFNSLTNTSERIQTVYEVPTAQNINLYSRYIDNGATKTVVVHNGYRSGQNSMLAHAKMFSDMGYNVLIPDIRAHNSSEGSYITFGHYEKDDLNGWIDQEVQMKPGQEVILAGVSMGAATTILSQENAHPNVIAYIADCSYSSVEQQFKDTLGLLEHFLGSNAMFEKYDWKGREATLIHKLNEEKTKPVLGMDIYNTSPLEAVDDTGIPKLFIHGAADTFIPPAAQDLLYDKAIGYKEKLTVADAGHGVSLAVAPEQYVAAVQSFLTTIGELETKHPEIAPDVNLLKNPTFNAAETQIADWAISVDNQQFNTGPLSKNAAGEFILKKEQNIDAVTAFQMGESLRIYSKNYNNFGVVGQMIPVKAGETYELSFSALNDTYSLVTYPNVVYGLGNATRDEALKGTKKQNRNLTYQAQADGEIRASLGAKLGYKIFFSKDYALTILSEPKVVNTDRTPPSAAAITSINDTADGCIVQGTGEKNTEIVIETVDGVLLTSTKTNEQGAFQITIAKGQEKLVHLINKDYKGNKSESKVIVFN</sequence>
<reference evidence="4 5" key="1">
    <citation type="submission" date="2020-12" db="EMBL/GenBank/DDBJ databases">
        <title>Vagococcus allomyrinae sp. nov. and Enterococcus lavae sp. nov., isolated from the larvae of Allomyrina dichotoma.</title>
        <authorList>
            <person name="Lee S.D."/>
        </authorList>
    </citation>
    <scope>NUCLEOTIDE SEQUENCE [LARGE SCALE GENOMIC DNA]</scope>
    <source>
        <strain evidence="4 5">BWM-S5</strain>
    </source>
</reference>
<evidence type="ECO:0000313" key="5">
    <source>
        <dbReference type="Proteomes" id="UP000673375"/>
    </source>
</evidence>
<evidence type="ECO:0000313" key="4">
    <source>
        <dbReference type="EMBL" id="MBP1047222.1"/>
    </source>
</evidence>
<feature type="domain" description="Bacterial Ig" evidence="3">
    <location>
        <begin position="605"/>
        <end position="671"/>
    </location>
</feature>
<keyword evidence="1" id="KW-0732">Signal</keyword>
<dbReference type="RefSeq" id="WP_209558010.1">
    <property type="nucleotide sequence ID" value="NZ_JAEDXU010000007.1"/>
</dbReference>
<dbReference type="Gene3D" id="2.60.120.260">
    <property type="entry name" value="Galactose-binding domain-like"/>
    <property type="match status" value="1"/>
</dbReference>
<proteinExistence type="predicted"/>
<dbReference type="InterPro" id="IPR052920">
    <property type="entry name" value="DNA-binding_regulatory"/>
</dbReference>
<dbReference type="InterPro" id="IPR041498">
    <property type="entry name" value="Big_6"/>
</dbReference>
<feature type="domain" description="Serine aminopeptidase S33" evidence="2">
    <location>
        <begin position="176"/>
        <end position="380"/>
    </location>
</feature>
<organism evidence="4 5">
    <name type="scientific">Enterococcus larvae</name>
    <dbReference type="NCBI Taxonomy" id="2794352"/>
    <lineage>
        <taxon>Bacteria</taxon>
        <taxon>Bacillati</taxon>
        <taxon>Bacillota</taxon>
        <taxon>Bacilli</taxon>
        <taxon>Lactobacillales</taxon>
        <taxon>Enterococcaceae</taxon>
        <taxon>Enterococcus</taxon>
    </lineage>
</organism>
<dbReference type="Gene3D" id="2.60.40.10">
    <property type="entry name" value="Immunoglobulins"/>
    <property type="match status" value="1"/>
</dbReference>
<dbReference type="InterPro" id="IPR013783">
    <property type="entry name" value="Ig-like_fold"/>
</dbReference>
<dbReference type="PANTHER" id="PTHR43358:SF4">
    <property type="entry name" value="ALPHA_BETA HYDROLASE FOLD-1 DOMAIN-CONTAINING PROTEIN"/>
    <property type="match status" value="1"/>
</dbReference>
<dbReference type="PANTHER" id="PTHR43358">
    <property type="entry name" value="ALPHA/BETA-HYDROLASE"/>
    <property type="match status" value="1"/>
</dbReference>
<evidence type="ECO:0000259" key="3">
    <source>
        <dbReference type="Pfam" id="PF17936"/>
    </source>
</evidence>
<dbReference type="InterPro" id="IPR029058">
    <property type="entry name" value="AB_hydrolase_fold"/>
</dbReference>
<gene>
    <name evidence="4" type="ORF">I6N96_13145</name>
</gene>
<dbReference type="Pfam" id="PF17936">
    <property type="entry name" value="Big_6"/>
    <property type="match status" value="1"/>
</dbReference>
<name>A0ABS4CKV1_9ENTE</name>
<dbReference type="Proteomes" id="UP000673375">
    <property type="component" value="Unassembled WGS sequence"/>
</dbReference>
<keyword evidence="4" id="KW-0378">Hydrolase</keyword>
<dbReference type="Gene3D" id="3.40.50.1820">
    <property type="entry name" value="alpha/beta hydrolase"/>
    <property type="match status" value="1"/>
</dbReference>
<evidence type="ECO:0000256" key="1">
    <source>
        <dbReference type="SAM" id="SignalP"/>
    </source>
</evidence>
<dbReference type="Pfam" id="PF12146">
    <property type="entry name" value="Hydrolase_4"/>
    <property type="match status" value="1"/>
</dbReference>
<dbReference type="GO" id="GO:0016787">
    <property type="term" value="F:hydrolase activity"/>
    <property type="evidence" value="ECO:0007669"/>
    <property type="project" value="UniProtKB-KW"/>
</dbReference>
<keyword evidence="5" id="KW-1185">Reference proteome</keyword>
<dbReference type="InterPro" id="IPR022742">
    <property type="entry name" value="Hydrolase_4"/>
</dbReference>
<comment type="caution">
    <text evidence="4">The sequence shown here is derived from an EMBL/GenBank/DDBJ whole genome shotgun (WGS) entry which is preliminary data.</text>
</comment>
<feature type="signal peptide" evidence="1">
    <location>
        <begin position="1"/>
        <end position="26"/>
    </location>
</feature>
<dbReference type="EMBL" id="JAEDXU010000007">
    <property type="protein sequence ID" value="MBP1047222.1"/>
    <property type="molecule type" value="Genomic_DNA"/>
</dbReference>
<feature type="chain" id="PRO_5047093978" evidence="1">
    <location>
        <begin position="27"/>
        <end position="674"/>
    </location>
</feature>